<protein>
    <submittedName>
        <fullName evidence="2">Uncharacterized protein</fullName>
    </submittedName>
</protein>
<proteinExistence type="predicted"/>
<dbReference type="AlphaFoldDB" id="A0AA39T2A8"/>
<feature type="transmembrane region" description="Helical" evidence="1">
    <location>
        <begin position="168"/>
        <end position="189"/>
    </location>
</feature>
<dbReference type="PANTHER" id="PTHR34414">
    <property type="entry name" value="HET DOMAIN-CONTAINING PROTEIN-RELATED"/>
    <property type="match status" value="1"/>
</dbReference>
<keyword evidence="1" id="KW-1133">Transmembrane helix</keyword>
<dbReference type="Proteomes" id="UP001174934">
    <property type="component" value="Unassembled WGS sequence"/>
</dbReference>
<sequence>MSREILITERMDLHLVWSEVKTRIFIKPLPRFLLEPCFWSAKLGCEPGCSCATTGSDCPRKVLWKRAFGFLLSYTALVRHESDFWLAKEKRLLPSRDDGGEDISWQDWRAFVAQLDPGIDKVHSMVDKRWHYGEIDIGFILMYSSNKRRTEWKALQGTTRRSFVQNNFNLMISALGLIVIVLTAMQTGLGTSALGEDEAFQSASYGFTIFSMVAIVVMSVAVVVEHAIMSGLQSFREVRERRSRPELGSAVRIQTVA</sequence>
<evidence type="ECO:0000256" key="1">
    <source>
        <dbReference type="SAM" id="Phobius"/>
    </source>
</evidence>
<keyword evidence="1" id="KW-0812">Transmembrane</keyword>
<gene>
    <name evidence="2" type="ORF">B0T17DRAFT_543820</name>
</gene>
<name>A0AA39T2A8_9PEZI</name>
<dbReference type="InterPro" id="IPR046536">
    <property type="entry name" value="DUF6601"/>
</dbReference>
<keyword evidence="1" id="KW-0472">Membrane</keyword>
<feature type="transmembrane region" description="Helical" evidence="1">
    <location>
        <begin position="209"/>
        <end position="232"/>
    </location>
</feature>
<dbReference type="EMBL" id="JAULSR010000009">
    <property type="protein sequence ID" value="KAK0612496.1"/>
    <property type="molecule type" value="Genomic_DNA"/>
</dbReference>
<organism evidence="2 3">
    <name type="scientific">Bombardia bombarda</name>
    <dbReference type="NCBI Taxonomy" id="252184"/>
    <lineage>
        <taxon>Eukaryota</taxon>
        <taxon>Fungi</taxon>
        <taxon>Dikarya</taxon>
        <taxon>Ascomycota</taxon>
        <taxon>Pezizomycotina</taxon>
        <taxon>Sordariomycetes</taxon>
        <taxon>Sordariomycetidae</taxon>
        <taxon>Sordariales</taxon>
        <taxon>Lasiosphaeriaceae</taxon>
        <taxon>Bombardia</taxon>
    </lineage>
</organism>
<evidence type="ECO:0000313" key="2">
    <source>
        <dbReference type="EMBL" id="KAK0612496.1"/>
    </source>
</evidence>
<comment type="caution">
    <text evidence="2">The sequence shown here is derived from an EMBL/GenBank/DDBJ whole genome shotgun (WGS) entry which is preliminary data.</text>
</comment>
<reference evidence="2" key="1">
    <citation type="submission" date="2023-06" db="EMBL/GenBank/DDBJ databases">
        <title>Genome-scale phylogeny and comparative genomics of the fungal order Sordariales.</title>
        <authorList>
            <consortium name="Lawrence Berkeley National Laboratory"/>
            <person name="Hensen N."/>
            <person name="Bonometti L."/>
            <person name="Westerberg I."/>
            <person name="Brannstrom I.O."/>
            <person name="Guillou S."/>
            <person name="Cros-Aarteil S."/>
            <person name="Calhoun S."/>
            <person name="Haridas S."/>
            <person name="Kuo A."/>
            <person name="Mondo S."/>
            <person name="Pangilinan J."/>
            <person name="Riley R."/>
            <person name="LaButti K."/>
            <person name="Andreopoulos B."/>
            <person name="Lipzen A."/>
            <person name="Chen C."/>
            <person name="Yanf M."/>
            <person name="Daum C."/>
            <person name="Ng V."/>
            <person name="Clum A."/>
            <person name="Steindorff A."/>
            <person name="Ohm R."/>
            <person name="Martin F."/>
            <person name="Silar P."/>
            <person name="Natvig D."/>
            <person name="Lalanne C."/>
            <person name="Gautier V."/>
            <person name="Ament-velasquez S.L."/>
            <person name="Kruys A."/>
            <person name="Hutchinson M.I."/>
            <person name="Powell A.J."/>
            <person name="Barry K."/>
            <person name="Miller A.N."/>
            <person name="Grigoriev I.V."/>
            <person name="Debuchy R."/>
            <person name="Gladieux P."/>
            <person name="Thoren M.H."/>
            <person name="Johannesson H."/>
        </authorList>
    </citation>
    <scope>NUCLEOTIDE SEQUENCE</scope>
    <source>
        <strain evidence="2">SMH3391-2</strain>
    </source>
</reference>
<dbReference type="Pfam" id="PF20246">
    <property type="entry name" value="DUF6601"/>
    <property type="match status" value="1"/>
</dbReference>
<accession>A0AA39T2A8</accession>
<dbReference type="PANTHER" id="PTHR34414:SF1">
    <property type="entry name" value="SUBTILISIN-LIKE SERINE PROTEASE"/>
    <property type="match status" value="1"/>
</dbReference>
<keyword evidence="3" id="KW-1185">Reference proteome</keyword>
<evidence type="ECO:0000313" key="3">
    <source>
        <dbReference type="Proteomes" id="UP001174934"/>
    </source>
</evidence>